<name>A0ABT5N2X7_9BURK</name>
<protein>
    <submittedName>
        <fullName evidence="3">Ion channel</fullName>
    </submittedName>
</protein>
<evidence type="ECO:0000313" key="4">
    <source>
        <dbReference type="Proteomes" id="UP001528673"/>
    </source>
</evidence>
<feature type="transmembrane region" description="Helical" evidence="1">
    <location>
        <begin position="53"/>
        <end position="78"/>
    </location>
</feature>
<sequence length="154" mass="16638">MNEINIFNQIILGVALFAFGVLLQTFFTLLIHQRAGHHGARQGVSMGHAACRLFISMSSLIVSAVIQSMVWAALYVKIGAFEGFYHSLFFSLSCFSTLGFANFLPGDHFKLLSALEGISGSLNMAWAGGIMYSLVNGFYAALSARQGKAPTSPH</sequence>
<gene>
    <name evidence="3" type="ORF">PSQ40_19015</name>
</gene>
<evidence type="ECO:0000256" key="1">
    <source>
        <dbReference type="SAM" id="Phobius"/>
    </source>
</evidence>
<keyword evidence="4" id="KW-1185">Reference proteome</keyword>
<organism evidence="3 4">
    <name type="scientific">Curvibacter cyanobacteriorum</name>
    <dbReference type="NCBI Taxonomy" id="3026422"/>
    <lineage>
        <taxon>Bacteria</taxon>
        <taxon>Pseudomonadati</taxon>
        <taxon>Pseudomonadota</taxon>
        <taxon>Betaproteobacteria</taxon>
        <taxon>Burkholderiales</taxon>
        <taxon>Comamonadaceae</taxon>
        <taxon>Curvibacter</taxon>
    </lineage>
</organism>
<keyword evidence="1" id="KW-0472">Membrane</keyword>
<keyword evidence="1" id="KW-1133">Transmembrane helix</keyword>
<evidence type="ECO:0000259" key="2">
    <source>
        <dbReference type="Pfam" id="PF07885"/>
    </source>
</evidence>
<dbReference type="SUPFAM" id="SSF81324">
    <property type="entry name" value="Voltage-gated potassium channels"/>
    <property type="match status" value="1"/>
</dbReference>
<feature type="transmembrane region" description="Helical" evidence="1">
    <location>
        <begin position="124"/>
        <end position="142"/>
    </location>
</feature>
<dbReference type="Proteomes" id="UP001528673">
    <property type="component" value="Unassembled WGS sequence"/>
</dbReference>
<feature type="domain" description="Potassium channel" evidence="2">
    <location>
        <begin position="69"/>
        <end position="127"/>
    </location>
</feature>
<feature type="transmembrane region" description="Helical" evidence="1">
    <location>
        <begin position="6"/>
        <end position="32"/>
    </location>
</feature>
<dbReference type="Pfam" id="PF07885">
    <property type="entry name" value="Ion_trans_2"/>
    <property type="match status" value="1"/>
</dbReference>
<keyword evidence="1" id="KW-0812">Transmembrane</keyword>
<dbReference type="EMBL" id="JAQSIP010000011">
    <property type="protein sequence ID" value="MDD0840676.1"/>
    <property type="molecule type" value="Genomic_DNA"/>
</dbReference>
<dbReference type="InterPro" id="IPR013099">
    <property type="entry name" value="K_chnl_dom"/>
</dbReference>
<feature type="transmembrane region" description="Helical" evidence="1">
    <location>
        <begin position="84"/>
        <end position="104"/>
    </location>
</feature>
<accession>A0ABT5N2X7</accession>
<evidence type="ECO:0000313" key="3">
    <source>
        <dbReference type="EMBL" id="MDD0840676.1"/>
    </source>
</evidence>
<reference evidence="3 4" key="1">
    <citation type="submission" date="2023-02" db="EMBL/GenBank/DDBJ databases">
        <title>Bacterial whole genomic sequence of Curvibacter sp. HBC61.</title>
        <authorList>
            <person name="Le V."/>
            <person name="Ko S.-R."/>
            <person name="Ahn C.-Y."/>
            <person name="Oh H.-M."/>
        </authorList>
    </citation>
    <scope>NUCLEOTIDE SEQUENCE [LARGE SCALE GENOMIC DNA]</scope>
    <source>
        <strain evidence="3 4">HBC61</strain>
    </source>
</reference>
<proteinExistence type="predicted"/>
<comment type="caution">
    <text evidence="3">The sequence shown here is derived from an EMBL/GenBank/DDBJ whole genome shotgun (WGS) entry which is preliminary data.</text>
</comment>
<dbReference type="RefSeq" id="WP_273953463.1">
    <property type="nucleotide sequence ID" value="NZ_JAQSIP010000011.1"/>
</dbReference>